<feature type="region of interest" description="Disordered" evidence="5">
    <location>
        <begin position="35"/>
        <end position="178"/>
    </location>
</feature>
<keyword evidence="3" id="KW-0446">Lipid-binding</keyword>
<dbReference type="SUPFAM" id="SSF52087">
    <property type="entry name" value="CRAL/TRIO domain"/>
    <property type="match status" value="1"/>
</dbReference>
<dbReference type="Pfam" id="PF00650">
    <property type="entry name" value="CRAL_TRIO"/>
    <property type="match status" value="1"/>
</dbReference>
<dbReference type="Proteomes" id="UP001642260">
    <property type="component" value="Unassembled WGS sequence"/>
</dbReference>
<evidence type="ECO:0000259" key="6">
    <source>
        <dbReference type="PROSITE" id="PS50191"/>
    </source>
</evidence>
<feature type="domain" description="CRAL-TRIO" evidence="6">
    <location>
        <begin position="238"/>
        <end position="363"/>
    </location>
</feature>
<dbReference type="PROSITE" id="PS50191">
    <property type="entry name" value="CRAL_TRIO"/>
    <property type="match status" value="1"/>
</dbReference>
<evidence type="ECO:0000256" key="2">
    <source>
        <dbReference type="ARBA" id="ARBA00022618"/>
    </source>
</evidence>
<evidence type="ECO:0000259" key="7">
    <source>
        <dbReference type="PROSITE" id="PS50866"/>
    </source>
</evidence>
<dbReference type="InterPro" id="IPR009038">
    <property type="entry name" value="GOLD_dom"/>
</dbReference>
<dbReference type="GO" id="GO:0051301">
    <property type="term" value="P:cell division"/>
    <property type="evidence" value="ECO:0007669"/>
    <property type="project" value="UniProtKB-KW"/>
</dbReference>
<keyword evidence="2" id="KW-0132">Cell division</keyword>
<dbReference type="SMART" id="SM00516">
    <property type="entry name" value="SEC14"/>
    <property type="match status" value="1"/>
</dbReference>
<dbReference type="PROSITE" id="PS50866">
    <property type="entry name" value="GOLD"/>
    <property type="match status" value="1"/>
</dbReference>
<accession>A0ABC8LHQ7</accession>
<dbReference type="InterPro" id="IPR036865">
    <property type="entry name" value="CRAL-TRIO_dom_sf"/>
</dbReference>
<evidence type="ECO:0000313" key="8">
    <source>
        <dbReference type="EMBL" id="CAH8382979.1"/>
    </source>
</evidence>
<dbReference type="EMBL" id="CAKOAT010571820">
    <property type="protein sequence ID" value="CAH8382979.1"/>
    <property type="molecule type" value="Genomic_DNA"/>
</dbReference>
<dbReference type="Gene3D" id="2.60.120.680">
    <property type="entry name" value="GOLD domain"/>
    <property type="match status" value="1"/>
</dbReference>
<evidence type="ECO:0000313" key="9">
    <source>
        <dbReference type="Proteomes" id="UP001642260"/>
    </source>
</evidence>
<dbReference type="PANTHER" id="PTHR45932">
    <property type="entry name" value="PATELLIN-1"/>
    <property type="match status" value="1"/>
</dbReference>
<dbReference type="PANTHER" id="PTHR45932:SF27">
    <property type="entry name" value="PATELLIN-2"/>
    <property type="match status" value="1"/>
</dbReference>
<sequence length="470" mass="52578">MESFKEKEGYLASELLEAEKNALAEFKEMVREALNKREFTSPPPSPAKEENVEKKKTEEVKTEEKKTEEVKTEEKKTEEISIVAETKPEEKPAASAPVEINPAAPAAAETKKEDKPVAPTPVETKPAAPIVIETKKEENSTDPAPVETKPAAPVTTETKKEEEQEAVVTTEKADQEEGTKTIEAIQESIVSTNTLPETAAKPIEQPEEVSIWGIPLLKDDRSDNKEMFSDKEKLDKFLKWRIQFQEKCVRSLDFSPEAKSSFVFVSDFRNAPGLGKRALWQFIRRAVKLFEDNYPEFVAKELFINVPWWYIPYYKTFGSIVTSAKTRSKMVLVGPSKSAETIFKYVAPEVVPVKYGGLSKQSPFTVKDGVTGAVVKSFAKHTIELPASEGCTLSWELRVLGENVNYGAQFEPTNEASYTMIVSKNRKIGLTDEPVVTDSFKVGEAGKIVITINNQTFKKKKVIYSFKTQA</sequence>
<name>A0ABC8LHQ7_ERUVS</name>
<dbReference type="InterPro" id="IPR001251">
    <property type="entry name" value="CRAL-TRIO_dom"/>
</dbReference>
<dbReference type="AlphaFoldDB" id="A0ABC8LHQ7"/>
<reference evidence="8 9" key="1">
    <citation type="submission" date="2022-03" db="EMBL/GenBank/DDBJ databases">
        <authorList>
            <person name="Macdonald S."/>
            <person name="Ahmed S."/>
            <person name="Newling K."/>
        </authorList>
    </citation>
    <scope>NUCLEOTIDE SEQUENCE [LARGE SCALE GENOMIC DNA]</scope>
</reference>
<feature type="domain" description="GOLD" evidence="7">
    <location>
        <begin position="339"/>
        <end position="468"/>
    </location>
</feature>
<proteinExistence type="inferred from homology"/>
<feature type="compositionally biased region" description="Basic and acidic residues" evidence="5">
    <location>
        <begin position="47"/>
        <end position="79"/>
    </location>
</feature>
<keyword evidence="9" id="KW-1185">Reference proteome</keyword>
<dbReference type="Pfam" id="PF25099">
    <property type="entry name" value="GOLD_PATL1_C"/>
    <property type="match status" value="1"/>
</dbReference>
<dbReference type="InterPro" id="IPR044834">
    <property type="entry name" value="PATL"/>
</dbReference>
<keyword evidence="4" id="KW-0131">Cell cycle</keyword>
<evidence type="ECO:0000256" key="5">
    <source>
        <dbReference type="SAM" id="MobiDB-lite"/>
    </source>
</evidence>
<gene>
    <name evidence="8" type="ORF">ERUC_LOCUS35462</name>
</gene>
<dbReference type="GO" id="GO:0008289">
    <property type="term" value="F:lipid binding"/>
    <property type="evidence" value="ECO:0007669"/>
    <property type="project" value="UniProtKB-KW"/>
</dbReference>
<evidence type="ECO:0008006" key="10">
    <source>
        <dbReference type="Google" id="ProtNLM"/>
    </source>
</evidence>
<dbReference type="InterPro" id="IPR056794">
    <property type="entry name" value="PATL1-6_C_GOLD"/>
</dbReference>
<evidence type="ECO:0000256" key="3">
    <source>
        <dbReference type="ARBA" id="ARBA00023121"/>
    </source>
</evidence>
<protein>
    <recommendedName>
        <fullName evidence="10">Patellin-2</fullName>
    </recommendedName>
</protein>
<organism evidence="8 9">
    <name type="scientific">Eruca vesicaria subsp. sativa</name>
    <name type="common">Garden rocket</name>
    <name type="synonym">Eruca sativa</name>
    <dbReference type="NCBI Taxonomy" id="29727"/>
    <lineage>
        <taxon>Eukaryota</taxon>
        <taxon>Viridiplantae</taxon>
        <taxon>Streptophyta</taxon>
        <taxon>Embryophyta</taxon>
        <taxon>Tracheophyta</taxon>
        <taxon>Spermatophyta</taxon>
        <taxon>Magnoliopsida</taxon>
        <taxon>eudicotyledons</taxon>
        <taxon>Gunneridae</taxon>
        <taxon>Pentapetalae</taxon>
        <taxon>rosids</taxon>
        <taxon>malvids</taxon>
        <taxon>Brassicales</taxon>
        <taxon>Brassicaceae</taxon>
        <taxon>Brassiceae</taxon>
        <taxon>Eruca</taxon>
    </lineage>
</organism>
<dbReference type="CDD" id="cd00170">
    <property type="entry name" value="SEC14"/>
    <property type="match status" value="1"/>
</dbReference>
<comment type="similarity">
    <text evidence="1">Belongs to the patellin family.</text>
</comment>
<dbReference type="Gene3D" id="3.40.525.10">
    <property type="entry name" value="CRAL-TRIO lipid binding domain"/>
    <property type="match status" value="1"/>
</dbReference>
<comment type="caution">
    <text evidence="8">The sequence shown here is derived from an EMBL/GenBank/DDBJ whole genome shotgun (WGS) entry which is preliminary data.</text>
</comment>
<evidence type="ECO:0000256" key="4">
    <source>
        <dbReference type="ARBA" id="ARBA00023306"/>
    </source>
</evidence>
<evidence type="ECO:0000256" key="1">
    <source>
        <dbReference type="ARBA" id="ARBA00007155"/>
    </source>
</evidence>